<protein>
    <submittedName>
        <fullName evidence="2">[Histone H3]-lysine(79) N-trimethyltransferase</fullName>
    </submittedName>
</protein>
<dbReference type="Proteomes" id="UP000095282">
    <property type="component" value="Unplaced"/>
</dbReference>
<evidence type="ECO:0000313" key="2">
    <source>
        <dbReference type="WBParaSite" id="Csp11.Scaffold629.g14047.t1"/>
    </source>
</evidence>
<keyword evidence="1" id="KW-1185">Reference proteome</keyword>
<accession>A0A1I7U207</accession>
<evidence type="ECO:0000313" key="1">
    <source>
        <dbReference type="Proteomes" id="UP000095282"/>
    </source>
</evidence>
<organism evidence="1 2">
    <name type="scientific">Caenorhabditis tropicalis</name>
    <dbReference type="NCBI Taxonomy" id="1561998"/>
    <lineage>
        <taxon>Eukaryota</taxon>
        <taxon>Metazoa</taxon>
        <taxon>Ecdysozoa</taxon>
        <taxon>Nematoda</taxon>
        <taxon>Chromadorea</taxon>
        <taxon>Rhabditida</taxon>
        <taxon>Rhabditina</taxon>
        <taxon>Rhabditomorpha</taxon>
        <taxon>Rhabditoidea</taxon>
        <taxon>Rhabditidae</taxon>
        <taxon>Peloderinae</taxon>
        <taxon>Caenorhabditis</taxon>
    </lineage>
</organism>
<dbReference type="WBParaSite" id="Csp11.Scaffold629.g14047.t1">
    <property type="protein sequence ID" value="Csp11.Scaffold629.g14047.t1"/>
    <property type="gene ID" value="Csp11.Scaffold629.g14047"/>
</dbReference>
<proteinExistence type="predicted"/>
<dbReference type="AlphaFoldDB" id="A0A1I7U207"/>
<sequence>MLVQADEMGVRGLLQEMLTLRKIKDESAEANDFIAEYICPIIKEVLIPSTRVTVFDSSTTEKKSYAFWKVAEEMVRIGTYAETRIGPGTETLLRLCSR</sequence>
<name>A0A1I7U207_9PELO</name>
<reference evidence="2" key="1">
    <citation type="submission" date="2016-11" db="UniProtKB">
        <authorList>
            <consortium name="WormBaseParasite"/>
        </authorList>
    </citation>
    <scope>IDENTIFICATION</scope>
</reference>